<feature type="coiled-coil region" evidence="1">
    <location>
        <begin position="287"/>
        <end position="314"/>
    </location>
</feature>
<dbReference type="Proteomes" id="UP000478008">
    <property type="component" value="Unassembled WGS sequence"/>
</dbReference>
<feature type="region of interest" description="Disordered" evidence="2">
    <location>
        <begin position="231"/>
        <end position="261"/>
    </location>
</feature>
<gene>
    <name evidence="4" type="ORF">DEBR0S1_15764G</name>
</gene>
<keyword evidence="1" id="KW-0175">Coiled coil</keyword>
<feature type="domain" description="YMC020W-like alpha/beta hydrolase" evidence="3">
    <location>
        <begin position="429"/>
        <end position="775"/>
    </location>
</feature>
<protein>
    <submittedName>
        <fullName evidence="4">DEBR0S1_15764g1_1</fullName>
    </submittedName>
</protein>
<evidence type="ECO:0000313" key="5">
    <source>
        <dbReference type="Proteomes" id="UP000478008"/>
    </source>
</evidence>
<evidence type="ECO:0000256" key="1">
    <source>
        <dbReference type="SAM" id="Coils"/>
    </source>
</evidence>
<evidence type="ECO:0000313" key="4">
    <source>
        <dbReference type="EMBL" id="VUG16393.1"/>
    </source>
</evidence>
<proteinExistence type="predicted"/>
<feature type="compositionally biased region" description="Acidic residues" evidence="2">
    <location>
        <begin position="235"/>
        <end position="258"/>
    </location>
</feature>
<feature type="region of interest" description="Disordered" evidence="2">
    <location>
        <begin position="418"/>
        <end position="441"/>
    </location>
</feature>
<evidence type="ECO:0000256" key="2">
    <source>
        <dbReference type="SAM" id="MobiDB-lite"/>
    </source>
</evidence>
<name>A0A7D9CVV7_DEKBR</name>
<feature type="region of interest" description="Disordered" evidence="2">
    <location>
        <begin position="117"/>
        <end position="166"/>
    </location>
</feature>
<accession>A0A7D9CVV7</accession>
<feature type="region of interest" description="Disordered" evidence="2">
    <location>
        <begin position="37"/>
        <end position="105"/>
    </location>
</feature>
<dbReference type="EMBL" id="CABFWN010000001">
    <property type="protein sequence ID" value="VUG16393.1"/>
    <property type="molecule type" value="Genomic_DNA"/>
</dbReference>
<feature type="compositionally biased region" description="Basic and acidic residues" evidence="2">
    <location>
        <begin position="55"/>
        <end position="67"/>
    </location>
</feature>
<dbReference type="AlphaFoldDB" id="A0A7D9CVV7"/>
<evidence type="ECO:0000259" key="3">
    <source>
        <dbReference type="Pfam" id="PF26147"/>
    </source>
</evidence>
<dbReference type="InterPro" id="IPR058933">
    <property type="entry name" value="YMC020W-like_ab_hydrolase"/>
</dbReference>
<organism evidence="4 5">
    <name type="scientific">Dekkera bruxellensis</name>
    <name type="common">Brettanomyces custersii</name>
    <dbReference type="NCBI Taxonomy" id="5007"/>
    <lineage>
        <taxon>Eukaryota</taxon>
        <taxon>Fungi</taxon>
        <taxon>Dikarya</taxon>
        <taxon>Ascomycota</taxon>
        <taxon>Saccharomycotina</taxon>
        <taxon>Pichiomycetes</taxon>
        <taxon>Pichiales</taxon>
        <taxon>Pichiaceae</taxon>
        <taxon>Brettanomyces</taxon>
    </lineage>
</organism>
<reference evidence="4 5" key="1">
    <citation type="submission" date="2019-07" db="EMBL/GenBank/DDBJ databases">
        <authorList>
            <person name="Friedrich A."/>
            <person name="Schacherer J."/>
        </authorList>
    </citation>
    <scope>NUCLEOTIDE SEQUENCE [LARGE SCALE GENOMIC DNA]</scope>
</reference>
<keyword evidence="5" id="KW-1185">Reference proteome</keyword>
<dbReference type="PANTHER" id="PTHR47349:SF1">
    <property type="entry name" value="AER328WP"/>
    <property type="match status" value="1"/>
</dbReference>
<dbReference type="PANTHER" id="PTHR47349">
    <property type="entry name" value="CHROMOSOME 8, WHOLE GENOME SHOTGUN SEQUENCE"/>
    <property type="match status" value="1"/>
</dbReference>
<dbReference type="Pfam" id="PF26147">
    <property type="entry name" value="AB_HYDROLASE_YMC0-YMC35"/>
    <property type="match status" value="1"/>
</dbReference>
<dbReference type="InterPro" id="IPR058934">
    <property type="entry name" value="YMC020W-like"/>
</dbReference>
<sequence length="837" mass="94397">MIIPSLNGSPKKVAKKIKRKYSVASYQTQYDNADSTQLFTSKSEEDVSDELASSTDDRQISDEECKDTGLIANRKQDEGPSVDKDGNCAESAETEEIQPPKLERNVTLKEYRQEMMMEHGIQPQKESSHQDSTGNSDDKPDSGRKWSLWSLFSGQNGQKDGDNVESMASMETGGISSVKSHEIASINTNHTGGEVSGGTESSILTYYGNTLSQIDNGDNLEPNTLSRVVTSTGEGVEEDLENEGEGEEEQSGFEDEESKPDMQKHWWKPWSWYNSNELNTCDTAMNGEQTLQEEDEEEKNLRESEKEAQRVMDARTLTYEVSSSWAYFRDESEDTGQISIFGTRSMRAPLTVRHNVKCGFDKQEKRGPILDSDDLCTVIPDFDRNYRDITTQTKIRILISSIGGSLIKMLVPGETHLYHRPVHDTPKSRKKAKSSQKKGKESIKKALIIGIHSYLPPQIMENLQEGETTNAEKMVRVASSELGKWANDNDVIIKKQTIALDGYGQLFDRVSNCLSLLDNWMNSICSADIILVVSDVQSTAIAIHVLSRLITAGYLDNTAFVGFIGLAGTFLGPSLDADTKITVKGSGDLLENKVMLQLFDFQDCNSLQGKELLRHIKILVGRNVKITLVASLTDTLAPIYSSLCLHISHPNIFRAVYIDGRSGQPDFIITLISLALTIRNLNMNDHRLLVELSSIFQASSWEYRKRRKSITNKSGNYTNTIFTNRHVYKTGIQNMLETSDLLFKQAVQEQEDFDVKEMSTNVYHIPWCMRGFIEELAKLKKKEDRRTDRHFDVDTGQLINQLLEEFRAWQPTDKVYKDFRYCIEELSEMSGNDLFGD</sequence>
<feature type="compositionally biased region" description="Basic and acidic residues" evidence="2">
    <location>
        <begin position="74"/>
        <end position="87"/>
    </location>
</feature>
<feature type="compositionally biased region" description="Basic residues" evidence="2">
    <location>
        <begin position="428"/>
        <end position="437"/>
    </location>
</feature>